<dbReference type="Gene3D" id="2.180.10.10">
    <property type="entry name" value="RHS repeat-associated core"/>
    <property type="match status" value="3"/>
</dbReference>
<dbReference type="InterPro" id="IPR056823">
    <property type="entry name" value="TEN-like_YD-shell"/>
</dbReference>
<dbReference type="InterPro" id="IPR013783">
    <property type="entry name" value="Ig-like_fold"/>
</dbReference>
<dbReference type="CDD" id="cd00081">
    <property type="entry name" value="Hint"/>
    <property type="match status" value="1"/>
</dbReference>
<dbReference type="InterPro" id="IPR037178">
    <property type="entry name" value="ColicinD_C_sf"/>
</dbReference>
<feature type="chain" id="PRO_5046752677" description="alpha-amylase" evidence="7">
    <location>
        <begin position="27"/>
        <end position="2522"/>
    </location>
</feature>
<dbReference type="Pfam" id="PF20148">
    <property type="entry name" value="DUF6531"/>
    <property type="match status" value="1"/>
</dbReference>
<dbReference type="CDD" id="cd00603">
    <property type="entry name" value="IPT_PCSR"/>
    <property type="match status" value="1"/>
</dbReference>
<dbReference type="PANTHER" id="PTHR32305:SF15">
    <property type="entry name" value="PROTEIN RHSA-RELATED"/>
    <property type="match status" value="1"/>
</dbReference>
<dbReference type="EMBL" id="JBHSFP010000008">
    <property type="protein sequence ID" value="MFC4532025.1"/>
    <property type="molecule type" value="Genomic_DNA"/>
</dbReference>
<evidence type="ECO:0000256" key="5">
    <source>
        <dbReference type="ARBA" id="ARBA00030238"/>
    </source>
</evidence>
<accession>A0ABV9CFS7</accession>
<dbReference type="InterPro" id="IPR024440">
    <property type="entry name" value="ColicinD_C"/>
</dbReference>
<dbReference type="PROSITE" id="PS50194">
    <property type="entry name" value="FILAMIN_REPEAT"/>
    <property type="match status" value="1"/>
</dbReference>
<dbReference type="Gene3D" id="2.60.40.10">
    <property type="entry name" value="Immunoglobulins"/>
    <property type="match status" value="2"/>
</dbReference>
<dbReference type="Proteomes" id="UP001596004">
    <property type="component" value="Unassembled WGS sequence"/>
</dbReference>
<dbReference type="Gene3D" id="2.170.16.10">
    <property type="entry name" value="Hedgehog/Intein (Hint) domain"/>
    <property type="match status" value="1"/>
</dbReference>
<evidence type="ECO:0000256" key="4">
    <source>
        <dbReference type="ARBA" id="ARBA00022837"/>
    </source>
</evidence>
<feature type="signal peptide" evidence="7">
    <location>
        <begin position="1"/>
        <end position="26"/>
    </location>
</feature>
<name>A0ABV9CFS7_9ACTN</name>
<feature type="region of interest" description="Disordered" evidence="6">
    <location>
        <begin position="929"/>
        <end position="1000"/>
    </location>
</feature>
<dbReference type="SUPFAM" id="SSF102824">
    <property type="entry name" value="Colicin D/E5 nuclease domain"/>
    <property type="match status" value="1"/>
</dbReference>
<dbReference type="NCBIfam" id="TIGR03696">
    <property type="entry name" value="Rhs_assc_core"/>
    <property type="match status" value="1"/>
</dbReference>
<keyword evidence="7" id="KW-0732">Signal</keyword>
<keyword evidence="4" id="KW-0106">Calcium</keyword>
<sequence>MSFAWKKLSAVLVGLAVVATPLPAQGQSRPPEAARPVAAPAHDDTSRGSPAVGPSATEAVARAAADPAGPSVYAYDAAGKLAGVTHPGGEAARYTYDEAGNMLGVERYPATRLSVMSLVPVAARPGASVSLQGTGFSTTASGNAVSFNGAAATVTAATATTLTVTVPAGATTGPVTVTTGGTTEQAGAFTLAPAGPVITSLSPASGPPTTEVTITGSGFAPGLPDNVVTINGTPAEVVSATATTLKIVVPTRVATGRVQVSTSAGDAVSAADFTIPLPEVDSATIETAARVQVGGAAQNFLITTAGRSALAVFDAPASGNVDIGLTGITLGGLYAEAYDYGGERIANQYIGSSDAVHLSGLTEGRTYQLLIDPTSATATGQITVTMSEPVDGGVLSPTGAGSTVGITRAGQAAVFTFAGTTGAAVSLGLTSNTLNKSAYVNVWAPDGRLVTRDFYLSAGSADGVDIGKLPATGTYRVVVAPNSAGTGSITVTLSSPVSGGTLSPTGAGTVAAISRPGQDAVFTFDGVADGAVSLGLTSNTLNKSAYVNVWAPDGTLVARDFYLSAGSADGVDIGKLPATGTYRVVVAPNSAGTGSITVTLSNPVNGGTLSPTGAGTVAAISRPGQDAVFTFAGTAGGAAGLGLTANTLTKTAYVNVWAPDGTLVARDFYLSAGSADELDIGRLPATGTYRVAISPNSAGTGSITVTLSNPVNGGTLSPTGAGTAAAIARAGQDAVFAFDGATGAAVSLGIVPNTVNQPMYVNVIAPDGTTSVVRDYYVSAAAADEIDIAKLPQTGTYKVVLDPTKSGTGSATVTFSDRVAAGALTLGAAAKSATIARAGQDAAYTFTGTAAQKVQLSVTGVTSFGAAVYVGVYKPDGTSLGNSYVSANQVISVADLPAAGTYTVVVDPTKGATGQVGMALATRTALAPKDATGGAGGPSATSAAASATSAAPTAGTASTTGAAPTAAPGTSPAAEPPSATLAGEKPAAGDADWKPDKGNLRGVDWNIRRAEPKPVTPLQAATGTTALSGVIRTVDGRPLPRVALAAGRVKAATDTQGRFLLAGLPSGTVTLDVDGAPASAKGHRYGFYSVKVDLAAGRTTVLPYTIWMQQLDTQHMVRFDSPASAEVVLTTPKIPGLEVRIPKGSVIRDKSGKVLTELGITPIPIDRPPFPLPPNGIVPVYFTVQPGGTFVFPDGARVVYPNYTKLPPGHTVDFWNYDPERQGWHVYGHGKVSADATQVVPDPGTKLWSFHGGMFNTSLIPKWLTKWFKDVWDWVNGDPVQLSTGQLMDSRTDLAVDDVMPIEVTRTLYQGDTFKRGFGIGQIGEYDSFLHSEEQYQEVDLYLPGGAVIHYVRTYEGTGYSDAEFAARDTPGAYRGSTIVRDGDGWTLTRRDGMRFYYPQYKPLAEIKDRNGNKITLTRDAELNLVQITSPNSRWIRLAYDTQDRVTGLRDNIGRTVGYTYNAGGRLETVTDPAGKTMRYTYDAAGRLYTATDTRGIVYMTNEYDSAGRVKKQTLTDGQVYTFDYVTDPGTGAITETRVTQPGGAVQRATFNAAGAVTAQTEAYGTPEARTTVYTRGADQRIDSSTDPEGRVTAYAYDGEGRVKYSTRLAGTPDAVDGEKVVYGPFDQPAAITDELGKTTTYDFDADGNVVKETDPLGRVVKTTYNKAGQVLTVTDAALKVTTNAYRLGALRTTTDPTGRVTRFFADAAGRVTHTTDPAGAVAVVAYDARNQISSATDPLGHAYAFEYDDNGNRTKLTDPRHNSINWEYDGSDRVKKVTDPLGRSSVTTYNPAGQVDTITGRSGKVTKFTYDALDRTKTVDYGVTATGAESRVVLTYEGDLLKKISDTAAGGDTTFTYDTLDRVKTVAAPTGQVGYGYDAADRRTSVTVQGRTPVIYDYDDTGAVKRVARGTVEAVPHYDDAGRQDSLALPGGWSQAYGYDDAGRVTSISYRYGGAAKGDLAYGYDPLGQIASVTGSFAKVALPAAADGMVYDAANRMTGRAGQTLSYDLDGNLTGDGATTYTWNARGQLTGLSRAGLTAGFRYDGEGRRDRRTVNGAVTGYLSAGDNPVAETDASGAVTADLLSGAVDRWLGRTTASGTQTYLTDLQGSTLALGASDGAVKASYSYDPYGGAAVTGDPGGNGFTYTGREDDGTGLMFNRARYYSPTLGRFLSEDQVGIDGGANLYGYAAGDPVNATDPSGNNPLLVACAGGALFGGGLEYLTQRLSGRKVEWGAVGTQAALGCGLGMLGKAFQLGKLAQCVGNSFTGDTPVLMADGTRKPISEVKVGERVTVTDPATGVTRGEPVTAVIQGVGPKALVHITVDLDGDRGTATGAVTATDGHPFWVPEQGGWVEAQDLVPGTWLRTSAGTYLQVSAVRTSFQWQRVHNLTVGDTHTYYVGAGGQDVLVHNGACPKAAWLGKANFTSPKTMSKKFDAHAADFGITGTRNKANLKAFEKAMRDHIAAPGTKIYRFDYRGQGIAVGFIDPSSGKMVMLHADGTFWSAFNLGRNQLASVIDKGFLW</sequence>
<evidence type="ECO:0000259" key="8">
    <source>
        <dbReference type="SMART" id="SM00306"/>
    </source>
</evidence>
<dbReference type="InterPro" id="IPR022385">
    <property type="entry name" value="Rhs_assc_core"/>
</dbReference>
<organism evidence="9 10">
    <name type="scientific">Sphaerisporangium dianthi</name>
    <dbReference type="NCBI Taxonomy" id="1436120"/>
    <lineage>
        <taxon>Bacteria</taxon>
        <taxon>Bacillati</taxon>
        <taxon>Actinomycetota</taxon>
        <taxon>Actinomycetes</taxon>
        <taxon>Streptosporangiales</taxon>
        <taxon>Streptosporangiaceae</taxon>
        <taxon>Sphaerisporangium</taxon>
    </lineage>
</organism>
<dbReference type="Pfam" id="PF25023">
    <property type="entry name" value="TEN_YD-shell"/>
    <property type="match status" value="2"/>
</dbReference>
<dbReference type="SUPFAM" id="SSF49452">
    <property type="entry name" value="Starch-binding domain-like"/>
    <property type="match status" value="1"/>
</dbReference>
<feature type="region of interest" description="Disordered" evidence="6">
    <location>
        <begin position="23"/>
        <end position="63"/>
    </location>
</feature>
<dbReference type="SUPFAM" id="SSF51294">
    <property type="entry name" value="Hedgehog/intein (Hint) domain"/>
    <property type="match status" value="1"/>
</dbReference>
<dbReference type="Pfam" id="PF07591">
    <property type="entry name" value="PT-HINT"/>
    <property type="match status" value="1"/>
</dbReference>
<dbReference type="InterPro" id="IPR045351">
    <property type="entry name" value="DUF6531"/>
</dbReference>
<dbReference type="PRINTS" id="PR00394">
    <property type="entry name" value="RHSPROTEIN"/>
</dbReference>
<evidence type="ECO:0000256" key="6">
    <source>
        <dbReference type="SAM" id="MobiDB-lite"/>
    </source>
</evidence>
<dbReference type="Pfam" id="PF05593">
    <property type="entry name" value="RHS_repeat"/>
    <property type="match status" value="4"/>
</dbReference>
<reference evidence="10" key="1">
    <citation type="journal article" date="2019" name="Int. J. Syst. Evol. Microbiol.">
        <title>The Global Catalogue of Microorganisms (GCM) 10K type strain sequencing project: providing services to taxonomists for standard genome sequencing and annotation.</title>
        <authorList>
            <consortium name="The Broad Institute Genomics Platform"/>
            <consortium name="The Broad Institute Genome Sequencing Center for Infectious Disease"/>
            <person name="Wu L."/>
            <person name="Ma J."/>
        </authorList>
    </citation>
    <scope>NUCLEOTIDE SEQUENCE [LARGE SCALE GENOMIC DNA]</scope>
    <source>
        <strain evidence="10">CGMCC 4.7132</strain>
    </source>
</reference>
<feature type="compositionally biased region" description="Low complexity" evidence="6">
    <location>
        <begin position="938"/>
        <end position="980"/>
    </location>
</feature>
<dbReference type="Gene3D" id="2.60.120.380">
    <property type="match status" value="5"/>
</dbReference>
<evidence type="ECO:0000256" key="1">
    <source>
        <dbReference type="ARBA" id="ARBA00000548"/>
    </source>
</evidence>
<feature type="compositionally biased region" description="Low complexity" evidence="6">
    <location>
        <begin position="23"/>
        <end position="40"/>
    </location>
</feature>
<evidence type="ECO:0000256" key="3">
    <source>
        <dbReference type="ARBA" id="ARBA00022737"/>
    </source>
</evidence>
<comment type="catalytic activity">
    <reaction evidence="1">
        <text>Endohydrolysis of (1-&gt;4)-alpha-D-glucosidic linkages in polysaccharides containing three or more (1-&gt;4)-alpha-linked D-glucose units.</text>
        <dbReference type="EC" id="3.2.1.1"/>
    </reaction>
</comment>
<feature type="domain" description="Hint" evidence="8">
    <location>
        <begin position="2263"/>
        <end position="2368"/>
    </location>
</feature>
<evidence type="ECO:0000256" key="7">
    <source>
        <dbReference type="SAM" id="SignalP"/>
    </source>
</evidence>
<gene>
    <name evidence="9" type="ORF">ACFO60_14725</name>
</gene>
<dbReference type="Pfam" id="PF11429">
    <property type="entry name" value="Colicin_D"/>
    <property type="match status" value="1"/>
</dbReference>
<dbReference type="NCBIfam" id="TIGR01643">
    <property type="entry name" value="YD_repeat_2x"/>
    <property type="match status" value="10"/>
</dbReference>
<dbReference type="Pfam" id="PF01833">
    <property type="entry name" value="TIG"/>
    <property type="match status" value="2"/>
</dbReference>
<dbReference type="InterPro" id="IPR036844">
    <property type="entry name" value="Hint_dom_sf"/>
</dbReference>
<comment type="caution">
    <text evidence="9">The sequence shown here is derived from an EMBL/GenBank/DDBJ whole genome shotgun (WGS) entry which is preliminary data.</text>
</comment>
<dbReference type="EC" id="3.2.1.1" evidence="2"/>
<dbReference type="InterPro" id="IPR014756">
    <property type="entry name" value="Ig_E-set"/>
</dbReference>
<dbReference type="InterPro" id="IPR006530">
    <property type="entry name" value="YD"/>
</dbReference>
<dbReference type="RefSeq" id="WP_380840744.1">
    <property type="nucleotide sequence ID" value="NZ_JBHSFP010000008.1"/>
</dbReference>
<dbReference type="InterPro" id="IPR003587">
    <property type="entry name" value="Hint_dom_N"/>
</dbReference>
<dbReference type="InterPro" id="IPR002909">
    <property type="entry name" value="IPT_dom"/>
</dbReference>
<dbReference type="SUPFAM" id="SSF81296">
    <property type="entry name" value="E set domains"/>
    <property type="match status" value="2"/>
</dbReference>
<evidence type="ECO:0000256" key="2">
    <source>
        <dbReference type="ARBA" id="ARBA00012595"/>
    </source>
</evidence>
<dbReference type="InterPro" id="IPR017868">
    <property type="entry name" value="Filamin/ABP280_repeat-like"/>
</dbReference>
<dbReference type="InterPro" id="IPR038233">
    <property type="entry name" value="Colicin_D/E5_nuclease"/>
</dbReference>
<dbReference type="InterPro" id="IPR013784">
    <property type="entry name" value="Carb-bd-like_fold"/>
</dbReference>
<protein>
    <recommendedName>
        <fullName evidence="2">alpha-amylase</fullName>
        <ecNumber evidence="2">3.2.1.1</ecNumber>
    </recommendedName>
    <alternativeName>
        <fullName evidence="5">1,4-alpha-D-glucan glucanohydrolase</fullName>
    </alternativeName>
</protein>
<dbReference type="InterPro" id="IPR031325">
    <property type="entry name" value="RHS_repeat"/>
</dbReference>
<keyword evidence="3" id="KW-0677">Repeat</keyword>
<dbReference type="SMART" id="SM00306">
    <property type="entry name" value="HintN"/>
    <property type="match status" value="1"/>
</dbReference>
<dbReference type="PANTHER" id="PTHR32305">
    <property type="match status" value="1"/>
</dbReference>
<dbReference type="InterPro" id="IPR050708">
    <property type="entry name" value="T6SS_VgrG/RHS"/>
</dbReference>
<keyword evidence="10" id="KW-1185">Reference proteome</keyword>
<dbReference type="Gene3D" id="3.10.450.200">
    <property type="match status" value="1"/>
</dbReference>
<proteinExistence type="predicted"/>
<evidence type="ECO:0000313" key="10">
    <source>
        <dbReference type="Proteomes" id="UP001596004"/>
    </source>
</evidence>
<evidence type="ECO:0000313" key="9">
    <source>
        <dbReference type="EMBL" id="MFC4532025.1"/>
    </source>
</evidence>